<keyword evidence="1" id="KW-0472">Membrane</keyword>
<keyword evidence="1" id="KW-0812">Transmembrane</keyword>
<sequence length="107" mass="12408">MKRFFKQPLKVSFWSLIFTFVVLSVLLIDLEFFSNTDSDFVYTASKVYIAIALPVLIVNPLFGLIYSFFVEGYRKVIFILLHFASAGTISIYAFLAFMFRYFVPFAP</sequence>
<gene>
    <name evidence="2" type="ORF">N782_05230</name>
</gene>
<keyword evidence="1" id="KW-1133">Transmembrane helix</keyword>
<evidence type="ECO:0000313" key="3">
    <source>
        <dbReference type="Proteomes" id="UP000030147"/>
    </source>
</evidence>
<dbReference type="Proteomes" id="UP000030147">
    <property type="component" value="Unassembled WGS sequence"/>
</dbReference>
<reference evidence="2 3" key="1">
    <citation type="journal article" date="2015" name="Stand. Genomic Sci.">
        <title>High quality draft genome sequence of the moderately halophilic bacterium Pontibacillus yanchengensis Y32(T) and comparison among Pontibacillus genomes.</title>
        <authorList>
            <person name="Huang J."/>
            <person name="Qiao Z.X."/>
            <person name="Tang J.W."/>
            <person name="Wang G."/>
        </authorList>
    </citation>
    <scope>NUCLEOTIDE SEQUENCE [LARGE SCALE GENOMIC DNA]</scope>
    <source>
        <strain evidence="2 3">Y32</strain>
    </source>
</reference>
<dbReference type="EMBL" id="AVBF01000013">
    <property type="protein sequence ID" value="KGP73439.1"/>
    <property type="molecule type" value="Genomic_DNA"/>
</dbReference>
<feature type="transmembrane region" description="Helical" evidence="1">
    <location>
        <begin position="76"/>
        <end position="103"/>
    </location>
</feature>
<evidence type="ECO:0000256" key="1">
    <source>
        <dbReference type="SAM" id="Phobius"/>
    </source>
</evidence>
<feature type="transmembrane region" description="Helical" evidence="1">
    <location>
        <begin position="12"/>
        <end position="28"/>
    </location>
</feature>
<accession>A0A0A2TD29</accession>
<proteinExistence type="predicted"/>
<name>A0A0A2TD29_9BACI</name>
<comment type="caution">
    <text evidence="2">The sequence shown here is derived from an EMBL/GenBank/DDBJ whole genome shotgun (WGS) entry which is preliminary data.</text>
</comment>
<dbReference type="eggNOG" id="ENOG50337HP">
    <property type="taxonomic scope" value="Bacteria"/>
</dbReference>
<keyword evidence="3" id="KW-1185">Reference proteome</keyword>
<dbReference type="OrthoDB" id="2885926at2"/>
<dbReference type="AlphaFoldDB" id="A0A0A2TD29"/>
<feature type="transmembrane region" description="Helical" evidence="1">
    <location>
        <begin position="48"/>
        <end position="69"/>
    </location>
</feature>
<dbReference type="RefSeq" id="WP_036817717.1">
    <property type="nucleotide sequence ID" value="NZ_AVBF01000013.1"/>
</dbReference>
<protein>
    <submittedName>
        <fullName evidence="2">Uncharacterized protein</fullName>
    </submittedName>
</protein>
<organism evidence="2 3">
    <name type="scientific">Pontibacillus yanchengensis Y32</name>
    <dbReference type="NCBI Taxonomy" id="1385514"/>
    <lineage>
        <taxon>Bacteria</taxon>
        <taxon>Bacillati</taxon>
        <taxon>Bacillota</taxon>
        <taxon>Bacilli</taxon>
        <taxon>Bacillales</taxon>
        <taxon>Bacillaceae</taxon>
        <taxon>Pontibacillus</taxon>
    </lineage>
</organism>
<evidence type="ECO:0000313" key="2">
    <source>
        <dbReference type="EMBL" id="KGP73439.1"/>
    </source>
</evidence>